<keyword evidence="8" id="KW-1185">Reference proteome</keyword>
<dbReference type="InterPro" id="IPR013328">
    <property type="entry name" value="6PGD_dom2"/>
</dbReference>
<dbReference type="EMBL" id="VFQE01000002">
    <property type="protein sequence ID" value="TQN38128.1"/>
    <property type="molecule type" value="Genomic_DNA"/>
</dbReference>
<dbReference type="Pfam" id="PF08546">
    <property type="entry name" value="ApbA_C"/>
    <property type="match status" value="1"/>
</dbReference>
<sequence>MPLRVAILGPGGVGGMLGALLAREGHAVTCLARPETAQHIQRHGLTLSSDRFGELSAAATGTTRLDQPADVCLVTPKATQLEAALERLPADVLGTAVLVPLLNGIDHLDLLRERYPAARTVAGAIQVAAHRTAPGTVRHDGSMAAVTLAPGAEQLADALRVTGLDVAVRPDERGLLWAKLSFLAPLALLTTSLAAPVGAVREQRSEDLRTVVSEVAAAARADGADPDPAATLALLDPLPAGMRSSMQRDAEAGRPTELEAIGGAVLRAAERHGVDVPVTRRIVEDLRARLR</sequence>
<dbReference type="InterPro" id="IPR003710">
    <property type="entry name" value="ApbA"/>
</dbReference>
<comment type="caution">
    <text evidence="7">The sequence shown here is derived from an EMBL/GenBank/DDBJ whole genome shotgun (WGS) entry which is preliminary data.</text>
</comment>
<dbReference type="GO" id="GO:0008677">
    <property type="term" value="F:2-dehydropantoate 2-reductase activity"/>
    <property type="evidence" value="ECO:0007669"/>
    <property type="project" value="UniProtKB-EC"/>
</dbReference>
<dbReference type="GO" id="GO:0005737">
    <property type="term" value="C:cytoplasm"/>
    <property type="evidence" value="ECO:0007669"/>
    <property type="project" value="TreeGrafter"/>
</dbReference>
<feature type="domain" description="Ketopantoate reductase C-terminal" evidence="6">
    <location>
        <begin position="174"/>
        <end position="288"/>
    </location>
</feature>
<evidence type="ECO:0000259" key="5">
    <source>
        <dbReference type="Pfam" id="PF02558"/>
    </source>
</evidence>
<dbReference type="InterPro" id="IPR051402">
    <property type="entry name" value="KPR-Related"/>
</dbReference>
<reference evidence="7 8" key="1">
    <citation type="submission" date="2019-06" db="EMBL/GenBank/DDBJ databases">
        <title>Sequencing the genomes of 1000 actinobacteria strains.</title>
        <authorList>
            <person name="Klenk H.-P."/>
        </authorList>
    </citation>
    <scope>NUCLEOTIDE SEQUENCE [LARGE SCALE GENOMIC DNA]</scope>
    <source>
        <strain evidence="7 8">DSM 46837</strain>
    </source>
</reference>
<evidence type="ECO:0000313" key="8">
    <source>
        <dbReference type="Proteomes" id="UP000319865"/>
    </source>
</evidence>
<dbReference type="PANTHER" id="PTHR21708">
    <property type="entry name" value="PROBABLE 2-DEHYDROPANTOATE 2-REDUCTASE"/>
    <property type="match status" value="1"/>
</dbReference>
<evidence type="ECO:0000256" key="3">
    <source>
        <dbReference type="ARBA" id="ARBA00023002"/>
    </source>
</evidence>
<dbReference type="SUPFAM" id="SSF48179">
    <property type="entry name" value="6-phosphogluconate dehydrogenase C-terminal domain-like"/>
    <property type="match status" value="1"/>
</dbReference>
<dbReference type="OrthoDB" id="4186253at2"/>
<dbReference type="RefSeq" id="WP_142028007.1">
    <property type="nucleotide sequence ID" value="NZ_VFQE01000002.1"/>
</dbReference>
<evidence type="ECO:0000256" key="2">
    <source>
        <dbReference type="ARBA" id="ARBA00022857"/>
    </source>
</evidence>
<dbReference type="Proteomes" id="UP000319865">
    <property type="component" value="Unassembled WGS sequence"/>
</dbReference>
<comment type="pathway">
    <text evidence="4">Cofactor biosynthesis; (R)-pantothenate biosynthesis; (R)-pantoate from 3-methyl-2-oxobutanoate: step 2/2.</text>
</comment>
<accession>A0A543P229</accession>
<comment type="similarity">
    <text evidence="1 4">Belongs to the ketopantoate reductase family.</text>
</comment>
<dbReference type="InterPro" id="IPR013752">
    <property type="entry name" value="KPA_reductase"/>
</dbReference>
<evidence type="ECO:0000259" key="6">
    <source>
        <dbReference type="Pfam" id="PF08546"/>
    </source>
</evidence>
<name>A0A543P229_9ACTN</name>
<evidence type="ECO:0000313" key="7">
    <source>
        <dbReference type="EMBL" id="TQN38128.1"/>
    </source>
</evidence>
<keyword evidence="3 4" id="KW-0560">Oxidoreductase</keyword>
<comment type="function">
    <text evidence="4">Catalyzes the NADPH-dependent reduction of ketopantoate into pantoic acid.</text>
</comment>
<proteinExistence type="inferred from homology"/>
<dbReference type="UniPathway" id="UPA00028">
    <property type="reaction ID" value="UER00004"/>
</dbReference>
<dbReference type="SUPFAM" id="SSF51735">
    <property type="entry name" value="NAD(P)-binding Rossmann-fold domains"/>
    <property type="match status" value="1"/>
</dbReference>
<dbReference type="Gene3D" id="3.40.50.720">
    <property type="entry name" value="NAD(P)-binding Rossmann-like Domain"/>
    <property type="match status" value="1"/>
</dbReference>
<evidence type="ECO:0000256" key="1">
    <source>
        <dbReference type="ARBA" id="ARBA00007870"/>
    </source>
</evidence>
<keyword evidence="2 4" id="KW-0521">NADP</keyword>
<protein>
    <recommendedName>
        <fullName evidence="4">2-dehydropantoate 2-reductase</fullName>
        <ecNumber evidence="4">1.1.1.169</ecNumber>
    </recommendedName>
    <alternativeName>
        <fullName evidence="4">Ketopantoate reductase</fullName>
    </alternativeName>
</protein>
<dbReference type="InterPro" id="IPR013332">
    <property type="entry name" value="KPR_N"/>
</dbReference>
<dbReference type="PANTHER" id="PTHR21708:SF26">
    <property type="entry name" value="2-DEHYDROPANTOATE 2-REDUCTASE"/>
    <property type="match status" value="1"/>
</dbReference>
<dbReference type="AlphaFoldDB" id="A0A543P229"/>
<comment type="catalytic activity">
    <reaction evidence="4">
        <text>(R)-pantoate + NADP(+) = 2-dehydropantoate + NADPH + H(+)</text>
        <dbReference type="Rhea" id="RHEA:16233"/>
        <dbReference type="ChEBI" id="CHEBI:11561"/>
        <dbReference type="ChEBI" id="CHEBI:15378"/>
        <dbReference type="ChEBI" id="CHEBI:15980"/>
        <dbReference type="ChEBI" id="CHEBI:57783"/>
        <dbReference type="ChEBI" id="CHEBI:58349"/>
        <dbReference type="EC" id="1.1.1.169"/>
    </reaction>
</comment>
<dbReference type="InterPro" id="IPR008927">
    <property type="entry name" value="6-PGluconate_DH-like_C_sf"/>
</dbReference>
<dbReference type="GO" id="GO:0015940">
    <property type="term" value="P:pantothenate biosynthetic process"/>
    <property type="evidence" value="ECO:0007669"/>
    <property type="project" value="UniProtKB-UniPathway"/>
</dbReference>
<dbReference type="Pfam" id="PF02558">
    <property type="entry name" value="ApbA"/>
    <property type="match status" value="1"/>
</dbReference>
<organism evidence="7 8">
    <name type="scientific">Blastococcus colisei</name>
    <dbReference type="NCBI Taxonomy" id="1564162"/>
    <lineage>
        <taxon>Bacteria</taxon>
        <taxon>Bacillati</taxon>
        <taxon>Actinomycetota</taxon>
        <taxon>Actinomycetes</taxon>
        <taxon>Geodermatophilales</taxon>
        <taxon>Geodermatophilaceae</taxon>
        <taxon>Blastococcus</taxon>
    </lineage>
</organism>
<keyword evidence="4" id="KW-0566">Pantothenate biosynthesis</keyword>
<gene>
    <name evidence="7" type="ORF">FHU33_4814</name>
</gene>
<evidence type="ECO:0000256" key="4">
    <source>
        <dbReference type="RuleBase" id="RU362068"/>
    </source>
</evidence>
<dbReference type="EC" id="1.1.1.169" evidence="4"/>
<dbReference type="NCBIfam" id="TIGR00745">
    <property type="entry name" value="apbA_panE"/>
    <property type="match status" value="1"/>
</dbReference>
<dbReference type="InterPro" id="IPR036291">
    <property type="entry name" value="NAD(P)-bd_dom_sf"/>
</dbReference>
<feature type="domain" description="Ketopantoate reductase N-terminal" evidence="5">
    <location>
        <begin position="5"/>
        <end position="150"/>
    </location>
</feature>
<dbReference type="Gene3D" id="1.10.1040.10">
    <property type="entry name" value="N-(1-d-carboxylethyl)-l-norvaline Dehydrogenase, domain 2"/>
    <property type="match status" value="1"/>
</dbReference>